<protein>
    <submittedName>
        <fullName evidence="1">Uncharacterized protein</fullName>
    </submittedName>
</protein>
<keyword evidence="2" id="KW-1185">Reference proteome</keyword>
<dbReference type="EMBL" id="QNSE01000011">
    <property type="protein sequence ID" value="RBP80522.1"/>
    <property type="molecule type" value="Genomic_DNA"/>
</dbReference>
<proteinExistence type="predicted"/>
<organism evidence="1 2">
    <name type="scientific">Marinomonas rhizomae</name>
    <dbReference type="NCBI Taxonomy" id="491948"/>
    <lineage>
        <taxon>Bacteria</taxon>
        <taxon>Pseudomonadati</taxon>
        <taxon>Pseudomonadota</taxon>
        <taxon>Gammaproteobacteria</taxon>
        <taxon>Oceanospirillales</taxon>
        <taxon>Oceanospirillaceae</taxon>
        <taxon>Marinomonas</taxon>
    </lineage>
</organism>
<accession>A0A366J0R3</accession>
<evidence type="ECO:0000313" key="2">
    <source>
        <dbReference type="Proteomes" id="UP000252792"/>
    </source>
</evidence>
<gene>
    <name evidence="1" type="ORF">DFP80_11145</name>
</gene>
<comment type="caution">
    <text evidence="1">The sequence shown here is derived from an EMBL/GenBank/DDBJ whole genome shotgun (WGS) entry which is preliminary data.</text>
</comment>
<reference evidence="1 2" key="1">
    <citation type="submission" date="2018-06" db="EMBL/GenBank/DDBJ databases">
        <title>Genomic Encyclopedia of Type Strains, Phase III (KMG-III): the genomes of soil and plant-associated and newly described type strains.</title>
        <authorList>
            <person name="Whitman W."/>
        </authorList>
    </citation>
    <scope>NUCLEOTIDE SEQUENCE [LARGE SCALE GENOMIC DNA]</scope>
    <source>
        <strain evidence="1 2">CECT 7377</strain>
    </source>
</reference>
<dbReference type="AlphaFoldDB" id="A0A366J0R3"/>
<dbReference type="Proteomes" id="UP000252792">
    <property type="component" value="Unassembled WGS sequence"/>
</dbReference>
<evidence type="ECO:0000313" key="1">
    <source>
        <dbReference type="EMBL" id="RBP80522.1"/>
    </source>
</evidence>
<sequence length="30" mass="3528">MNFAFYLKLDHRDLQVTPLFISLLGDFLIS</sequence>
<name>A0A366J0R3_9GAMM</name>